<name>A0AAV5QZ25_PICKL</name>
<feature type="compositionally biased region" description="Low complexity" evidence="3">
    <location>
        <begin position="1213"/>
        <end position="1228"/>
    </location>
</feature>
<feature type="compositionally biased region" description="Low complexity" evidence="3">
    <location>
        <begin position="1038"/>
        <end position="1051"/>
    </location>
</feature>
<proteinExistence type="predicted"/>
<dbReference type="PANTHER" id="PTHR21601:SF0">
    <property type="entry name" value="PROTEIN SPA2-RELATED"/>
    <property type="match status" value="1"/>
</dbReference>
<feature type="region of interest" description="Disordered" evidence="3">
    <location>
        <begin position="124"/>
        <end position="143"/>
    </location>
</feature>
<dbReference type="GO" id="GO:0005078">
    <property type="term" value="F:MAP-kinase scaffold activity"/>
    <property type="evidence" value="ECO:0007669"/>
    <property type="project" value="TreeGrafter"/>
</dbReference>
<feature type="compositionally biased region" description="Basic and acidic residues" evidence="3">
    <location>
        <begin position="1250"/>
        <end position="1259"/>
    </location>
</feature>
<feature type="compositionally biased region" description="Acidic residues" evidence="3">
    <location>
        <begin position="198"/>
        <end position="209"/>
    </location>
</feature>
<dbReference type="GO" id="GO:0043332">
    <property type="term" value="C:mating projection tip"/>
    <property type="evidence" value="ECO:0007669"/>
    <property type="project" value="TreeGrafter"/>
</dbReference>
<feature type="domain" description="GIT Spa2 homology (SHD)" evidence="4">
    <location>
        <begin position="90"/>
        <end position="120"/>
    </location>
</feature>
<evidence type="ECO:0000256" key="3">
    <source>
        <dbReference type="SAM" id="MobiDB-lite"/>
    </source>
</evidence>
<evidence type="ECO:0000256" key="1">
    <source>
        <dbReference type="ARBA" id="ARBA00022737"/>
    </source>
</evidence>
<dbReference type="GO" id="GO:0005935">
    <property type="term" value="C:cellular bud neck"/>
    <property type="evidence" value="ECO:0007669"/>
    <property type="project" value="TreeGrafter"/>
</dbReference>
<evidence type="ECO:0000256" key="2">
    <source>
        <dbReference type="SAM" id="Coils"/>
    </source>
</evidence>
<keyword evidence="6" id="KW-1185">Reference proteome</keyword>
<dbReference type="Pfam" id="PF12205">
    <property type="entry name" value="GIT1_C"/>
    <property type="match status" value="1"/>
</dbReference>
<dbReference type="Proteomes" id="UP001378960">
    <property type="component" value="Unassembled WGS sequence"/>
</dbReference>
<feature type="region of interest" description="Disordered" evidence="3">
    <location>
        <begin position="834"/>
        <end position="870"/>
    </location>
</feature>
<dbReference type="GO" id="GO:0007124">
    <property type="term" value="P:pseudohyphal growth"/>
    <property type="evidence" value="ECO:0007669"/>
    <property type="project" value="TreeGrafter"/>
</dbReference>
<feature type="compositionally biased region" description="Polar residues" evidence="3">
    <location>
        <begin position="1146"/>
        <end position="1161"/>
    </location>
</feature>
<feature type="coiled-coil region" evidence="2">
    <location>
        <begin position="304"/>
        <end position="379"/>
    </location>
</feature>
<accession>A0AAV5QZ25</accession>
<dbReference type="EMBL" id="BTGB01000001">
    <property type="protein sequence ID" value="GMM44252.1"/>
    <property type="molecule type" value="Genomic_DNA"/>
</dbReference>
<sequence length="1428" mass="159992">MTPQELENYRDALQSFLSLCGGKLTPETSQRVIKARDKLKKLTTVQFHDLSIDVHDEMMRREYNRLNADDPNNAKYLASESNYHPKRNQARQKLASLPSTRFNDLVNDVVFEINNRLNYVNNNNTTSKVHHTDPSVALPIPSVKARNPNGLTVNVDKSNNYDKSSDDFSNVITPITPSQREIKPITLVPKKSELTWSSDEEEDENDDNDKDNHNEESRNNNIIANKQIQLDDDALHRSPSKRYTIATNEVLNEHAPSDLRFPVDTETDYEHEKIQHPNEFDENDDDDDNHIDMTINHEEDLYDTDMLKNEVTALTSRIHELELETSNLKSYESKYNQLLSENDELTQKAQDYELMKTELDELKEKYSQQSEEMIALKEIADSNQEKELSVEDSAEYNSLRAYIDKVLESNELLKQEIADLQNKKSNEEIDNDLLNKNNILNEKNIELSNSYDELSDNYQALQSKYEKISKSYNELEKKSKTTAIVTGVGAGVAGLAGATGLAINSAKATGSLAKDSTSNIVSKAVDPIDNTPMVDNSNLSIVDWQNKFQQLRSNQFEIELTSLPKLQNDESLFATNGLISIKSISDIYTSFETLLIYLDSIKDSKNILLVDPKKIDAIVLFEIVANTVSKVNLLSESIKSNDEKIDKVKKILKNSIANLLSTTKYYALYYKILPKLVLNASINDVYFAFCSLVSLVKIKGDSQNDEILSPKMENSTLLNDNATVTETPIAFKSIDTVPNDDESPIKVQKARSGSIVNVPTTRPLRITQRLASNSISNNNLENPSDINKPPSNINSRTGSPMILNSSILPMIVTSTDNLVNNALGNISNGSIEMRNNNSSNNNNNNINNPTSNLSKAYNNNSVEDKNVDNDNIKNMNFDPNDSAISVSSNLVSPEKIDLTNKVTESPEKFYSPEKIETPIKESFNDSNKVTLSSPIKNIKQTSISSINGLNELSSPERQNSKNNSITHERNNSKVSLTSPVRGKNILDKMKKFDTSIEDLSNNSIDSKNSINSNKVKVSGDVAKAFDKFGAKRRSVDLTNDNNNNKPTNDENPFIENKSNLEDNKKSSIFNNSVESFNSSIEDYSGRIVENTPFEDPILTTNSNPEETSPVTPISDQNDDTVNAKKMEIQSVNQDEEEEDFNKYGESANTSNIEPQIVSKESSSVEDPLISAGSALDIDEALVRKVSRRASRVINKKKVQSFPSIPGDSDSEIPAQTQAQNQTQAPAPTHKQTPAQAPSPTQAGTQTYDEDTGREGWKYDGEEDESEEDEEFDIDKFNTLNPDNTLRELLLYLEHQTVEVIKAIQQTLESIRDPKATKGLLRNGANEINNVVKQMSEGTSTLMNQSRYIESMGHAKYVVGVLEDCVRRMEVLYGTDTSKDNEFAGKNFKQRSAGIAFDVARSTKELVKTVEEASLRDEIAVLDSRLRRE</sequence>
<dbReference type="InterPro" id="IPR039892">
    <property type="entry name" value="Spa2/Sph1"/>
</dbReference>
<dbReference type="GO" id="GO:0000131">
    <property type="term" value="C:incipient cellular bud site"/>
    <property type="evidence" value="ECO:0007669"/>
    <property type="project" value="TreeGrafter"/>
</dbReference>
<evidence type="ECO:0000313" key="5">
    <source>
        <dbReference type="EMBL" id="GMM44252.1"/>
    </source>
</evidence>
<feature type="region of interest" description="Disordered" evidence="3">
    <location>
        <begin position="775"/>
        <end position="795"/>
    </location>
</feature>
<feature type="compositionally biased region" description="Low complexity" evidence="3">
    <location>
        <begin position="835"/>
        <end position="854"/>
    </location>
</feature>
<feature type="compositionally biased region" description="Polar residues" evidence="3">
    <location>
        <begin position="949"/>
        <end position="965"/>
    </location>
</feature>
<feature type="region of interest" description="Disordered" evidence="3">
    <location>
        <begin position="193"/>
        <end position="235"/>
    </location>
</feature>
<dbReference type="SMART" id="SM00555">
    <property type="entry name" value="GIT"/>
    <property type="match status" value="2"/>
</dbReference>
<dbReference type="GO" id="GO:0005826">
    <property type="term" value="C:actomyosin contractile ring"/>
    <property type="evidence" value="ECO:0007669"/>
    <property type="project" value="TreeGrafter"/>
</dbReference>
<dbReference type="GO" id="GO:0007121">
    <property type="term" value="P:bipolar cellular bud site selection"/>
    <property type="evidence" value="ECO:0007669"/>
    <property type="project" value="TreeGrafter"/>
</dbReference>
<feature type="region of interest" description="Disordered" evidence="3">
    <location>
        <begin position="949"/>
        <end position="977"/>
    </location>
</feature>
<dbReference type="Pfam" id="PF08518">
    <property type="entry name" value="GIT_SHD"/>
    <property type="match status" value="2"/>
</dbReference>
<dbReference type="GO" id="GO:0005934">
    <property type="term" value="C:cellular bud tip"/>
    <property type="evidence" value="ECO:0007669"/>
    <property type="project" value="TreeGrafter"/>
</dbReference>
<feature type="coiled-coil region" evidence="2">
    <location>
        <begin position="403"/>
        <end position="478"/>
    </location>
</feature>
<feature type="compositionally biased region" description="Polar residues" evidence="3">
    <location>
        <begin position="219"/>
        <end position="228"/>
    </location>
</feature>
<gene>
    <name evidence="5" type="ORF">DAPK24_008270</name>
</gene>
<comment type="caution">
    <text evidence="5">The sequence shown here is derived from an EMBL/GenBank/DDBJ whole genome shotgun (WGS) entry which is preliminary data.</text>
</comment>
<dbReference type="PANTHER" id="PTHR21601">
    <property type="entry name" value="SPA2 PROTEIN"/>
    <property type="match status" value="1"/>
</dbReference>
<keyword evidence="1" id="KW-0677">Repeat</keyword>
<dbReference type="InterPro" id="IPR022018">
    <property type="entry name" value="GIT1_C"/>
</dbReference>
<evidence type="ECO:0000313" key="6">
    <source>
        <dbReference type="Proteomes" id="UP001378960"/>
    </source>
</evidence>
<protein>
    <submittedName>
        <fullName evidence="5">Spa2 protein</fullName>
    </submittedName>
</protein>
<feature type="region of interest" description="Disordered" evidence="3">
    <location>
        <begin position="1198"/>
        <end position="1270"/>
    </location>
</feature>
<feature type="compositionally biased region" description="Polar residues" evidence="3">
    <location>
        <begin position="1229"/>
        <end position="1246"/>
    </location>
</feature>
<keyword evidence="2" id="KW-0175">Coiled coil</keyword>
<organism evidence="5 6">
    <name type="scientific">Pichia kluyveri</name>
    <name type="common">Yeast</name>
    <dbReference type="NCBI Taxonomy" id="36015"/>
    <lineage>
        <taxon>Eukaryota</taxon>
        <taxon>Fungi</taxon>
        <taxon>Dikarya</taxon>
        <taxon>Ascomycota</taxon>
        <taxon>Saccharomycotina</taxon>
        <taxon>Pichiomycetes</taxon>
        <taxon>Pichiales</taxon>
        <taxon>Pichiaceae</taxon>
        <taxon>Pichia</taxon>
    </lineage>
</organism>
<feature type="region of interest" description="Disordered" evidence="3">
    <location>
        <begin position="1093"/>
        <end position="1163"/>
    </location>
</feature>
<dbReference type="InterPro" id="IPR013724">
    <property type="entry name" value="GIT_SHD"/>
</dbReference>
<feature type="compositionally biased region" description="Polar residues" evidence="3">
    <location>
        <begin position="1098"/>
        <end position="1115"/>
    </location>
</feature>
<feature type="domain" description="GIT Spa2 homology (SHD)" evidence="4">
    <location>
        <begin position="35"/>
        <end position="65"/>
    </location>
</feature>
<reference evidence="5 6" key="1">
    <citation type="journal article" date="2023" name="Elife">
        <title>Identification of key yeast species and microbe-microbe interactions impacting larval growth of Drosophila in the wild.</title>
        <authorList>
            <person name="Mure A."/>
            <person name="Sugiura Y."/>
            <person name="Maeda R."/>
            <person name="Honda K."/>
            <person name="Sakurai N."/>
            <person name="Takahashi Y."/>
            <person name="Watada M."/>
            <person name="Katoh T."/>
            <person name="Gotoh A."/>
            <person name="Gotoh Y."/>
            <person name="Taniguchi I."/>
            <person name="Nakamura K."/>
            <person name="Hayashi T."/>
            <person name="Katayama T."/>
            <person name="Uemura T."/>
            <person name="Hattori Y."/>
        </authorList>
    </citation>
    <scope>NUCLEOTIDE SEQUENCE [LARGE SCALE GENOMIC DNA]</scope>
    <source>
        <strain evidence="5 6">PK-24</strain>
    </source>
</reference>
<feature type="region of interest" description="Disordered" evidence="3">
    <location>
        <begin position="1035"/>
        <end position="1059"/>
    </location>
</feature>
<dbReference type="GO" id="GO:1902716">
    <property type="term" value="C:cell cortex of growing cell tip"/>
    <property type="evidence" value="ECO:0007669"/>
    <property type="project" value="TreeGrafter"/>
</dbReference>
<evidence type="ECO:0000259" key="4">
    <source>
        <dbReference type="SMART" id="SM00555"/>
    </source>
</evidence>
<dbReference type="GO" id="GO:0036267">
    <property type="term" value="P:invasive filamentous growth"/>
    <property type="evidence" value="ECO:0007669"/>
    <property type="project" value="TreeGrafter"/>
</dbReference>
<feature type="compositionally biased region" description="Acidic residues" evidence="3">
    <location>
        <begin position="1260"/>
        <end position="1270"/>
    </location>
</feature>